<dbReference type="InterPro" id="IPR019819">
    <property type="entry name" value="Carboxylesterase_B_CS"/>
</dbReference>
<keyword evidence="3 6" id="KW-0378">Hydrolase</keyword>
<dbReference type="AlphaFoldDB" id="A0AAU9TBU9"/>
<dbReference type="PANTHER" id="PTHR43142">
    <property type="entry name" value="CARBOXYLIC ESTER HYDROLASE"/>
    <property type="match status" value="1"/>
</dbReference>
<sequence>MAKVKISDGILEGEKVKNEYGGTYYSFKGIPYAKPPIGDLRFKAPQPVEPWDGIRNASKFGPISYQNDVFITKTIIGQEDCLYLNVYTPDLAPNKPFPVMVWIHGGGFVCGSGNDDLYGPEFLIKKDVIMVTLNYRLGILGFLSLETEDIPGNAGMKDQVAALRWVQNNIENFGGDPNNVTIFGESAGAASVSYHLISPMSAGLFKRAIIQSGAYTSRWAKCLRPRDRALSLAKKLGCYSEKDKEVAKFLKSQPMELFVDPKLTITAAENNKRTFELHVGVVSEKKFGDSERFFYDDLELNIHQDVDVVIGYCEHEGVFSLLSGAKNIADQFNMYPEYFVPTPIAYNSTISEQLDIGKIIKKKYLGDEIISEKNMEKLVDFFTADLFMYSTIVLSRIISVRNKNKVYLYKFSCKSKRNLSSKMCDVDHVLEDKTYVCHGDDLGYIFPMKLLQQDVQTNSKEYHMIETVTKLWTNFAKFGCPTPDNSFSVQWLPYTMDKKSYVSIGDTIIADNNPQEDEVIFWDKIYARHFPHYVF</sequence>
<proteinExistence type="inferred from homology"/>
<evidence type="ECO:0000256" key="6">
    <source>
        <dbReference type="RuleBase" id="RU361235"/>
    </source>
</evidence>
<keyword evidence="4" id="KW-1015">Disulfide bond</keyword>
<evidence type="ECO:0000256" key="2">
    <source>
        <dbReference type="ARBA" id="ARBA00022487"/>
    </source>
</evidence>
<evidence type="ECO:0000259" key="7">
    <source>
        <dbReference type="Pfam" id="PF00135"/>
    </source>
</evidence>
<dbReference type="PROSITE" id="PS00122">
    <property type="entry name" value="CARBOXYLESTERASE_B_1"/>
    <property type="match status" value="1"/>
</dbReference>
<dbReference type="InterPro" id="IPR019826">
    <property type="entry name" value="Carboxylesterase_B_AS"/>
</dbReference>
<evidence type="ECO:0000313" key="8">
    <source>
        <dbReference type="EMBL" id="CAH2084433.1"/>
    </source>
</evidence>
<dbReference type="Pfam" id="PF00135">
    <property type="entry name" value="COesterase"/>
    <property type="match status" value="1"/>
</dbReference>
<dbReference type="PROSITE" id="PS00941">
    <property type="entry name" value="CARBOXYLESTERASE_B_2"/>
    <property type="match status" value="1"/>
</dbReference>
<dbReference type="Proteomes" id="UP001153954">
    <property type="component" value="Unassembled WGS sequence"/>
</dbReference>
<dbReference type="PANTHER" id="PTHR43142:SF1">
    <property type="entry name" value="CARBOXYLIC ESTER HYDROLASE"/>
    <property type="match status" value="1"/>
</dbReference>
<feature type="domain" description="Carboxylesterase type B" evidence="7">
    <location>
        <begin position="3"/>
        <end position="522"/>
    </location>
</feature>
<dbReference type="EMBL" id="CAKOGL010000003">
    <property type="protein sequence ID" value="CAH2084433.1"/>
    <property type="molecule type" value="Genomic_DNA"/>
</dbReference>
<name>A0AAU9TBU9_EUPED</name>
<keyword evidence="5" id="KW-0325">Glycoprotein</keyword>
<keyword evidence="2" id="KW-0719">Serine esterase</keyword>
<comment type="similarity">
    <text evidence="1 6">Belongs to the type-B carboxylesterase/lipase family.</text>
</comment>
<reference evidence="8" key="1">
    <citation type="submission" date="2022-03" db="EMBL/GenBank/DDBJ databases">
        <authorList>
            <person name="Tunstrom K."/>
        </authorList>
    </citation>
    <scope>NUCLEOTIDE SEQUENCE</scope>
</reference>
<evidence type="ECO:0000313" key="9">
    <source>
        <dbReference type="Proteomes" id="UP001153954"/>
    </source>
</evidence>
<organism evidence="8 9">
    <name type="scientific">Euphydryas editha</name>
    <name type="common">Edith's checkerspot</name>
    <dbReference type="NCBI Taxonomy" id="104508"/>
    <lineage>
        <taxon>Eukaryota</taxon>
        <taxon>Metazoa</taxon>
        <taxon>Ecdysozoa</taxon>
        <taxon>Arthropoda</taxon>
        <taxon>Hexapoda</taxon>
        <taxon>Insecta</taxon>
        <taxon>Pterygota</taxon>
        <taxon>Neoptera</taxon>
        <taxon>Endopterygota</taxon>
        <taxon>Lepidoptera</taxon>
        <taxon>Glossata</taxon>
        <taxon>Ditrysia</taxon>
        <taxon>Papilionoidea</taxon>
        <taxon>Nymphalidae</taxon>
        <taxon>Nymphalinae</taxon>
        <taxon>Euphydryas</taxon>
    </lineage>
</organism>
<dbReference type="InterPro" id="IPR002018">
    <property type="entry name" value="CarbesteraseB"/>
</dbReference>
<gene>
    <name evidence="8" type="ORF">EEDITHA_LOCUS997</name>
</gene>
<dbReference type="Gene3D" id="3.40.50.1820">
    <property type="entry name" value="alpha/beta hydrolase"/>
    <property type="match status" value="1"/>
</dbReference>
<evidence type="ECO:0000256" key="1">
    <source>
        <dbReference type="ARBA" id="ARBA00005964"/>
    </source>
</evidence>
<evidence type="ECO:0000256" key="4">
    <source>
        <dbReference type="ARBA" id="ARBA00023157"/>
    </source>
</evidence>
<keyword evidence="9" id="KW-1185">Reference proteome</keyword>
<comment type="caution">
    <text evidence="8">The sequence shown here is derived from an EMBL/GenBank/DDBJ whole genome shotgun (WGS) entry which is preliminary data.</text>
</comment>
<accession>A0AAU9TBU9</accession>
<protein>
    <recommendedName>
        <fullName evidence="6">Carboxylic ester hydrolase</fullName>
        <ecNumber evidence="6">3.1.1.-</ecNumber>
    </recommendedName>
</protein>
<dbReference type="GO" id="GO:0052689">
    <property type="term" value="F:carboxylic ester hydrolase activity"/>
    <property type="evidence" value="ECO:0007669"/>
    <property type="project" value="UniProtKB-KW"/>
</dbReference>
<dbReference type="InterPro" id="IPR029058">
    <property type="entry name" value="AB_hydrolase_fold"/>
</dbReference>
<dbReference type="EC" id="3.1.1.-" evidence="6"/>
<evidence type="ECO:0000256" key="3">
    <source>
        <dbReference type="ARBA" id="ARBA00022801"/>
    </source>
</evidence>
<evidence type="ECO:0000256" key="5">
    <source>
        <dbReference type="ARBA" id="ARBA00023180"/>
    </source>
</evidence>
<dbReference type="SUPFAM" id="SSF53474">
    <property type="entry name" value="alpha/beta-Hydrolases"/>
    <property type="match status" value="1"/>
</dbReference>